<keyword evidence="7" id="KW-1185">Reference proteome</keyword>
<proteinExistence type="predicted"/>
<dbReference type="EMBL" id="CAJOBC010001014">
    <property type="protein sequence ID" value="CAF3648040.1"/>
    <property type="molecule type" value="Genomic_DNA"/>
</dbReference>
<evidence type="ECO:0000256" key="1">
    <source>
        <dbReference type="SAM" id="MobiDB-lite"/>
    </source>
</evidence>
<dbReference type="EMBL" id="CAJOBA010037538">
    <property type="protein sequence ID" value="CAF4043989.1"/>
    <property type="molecule type" value="Genomic_DNA"/>
</dbReference>
<accession>A0A813WTY1</accession>
<dbReference type="EMBL" id="CAJNOQ010001014">
    <property type="protein sequence ID" value="CAF0860381.1"/>
    <property type="molecule type" value="Genomic_DNA"/>
</dbReference>
<dbReference type="SMART" id="SM00315">
    <property type="entry name" value="RGS"/>
    <property type="match status" value="1"/>
</dbReference>
<dbReference type="Proteomes" id="UP000682733">
    <property type="component" value="Unassembled WGS sequence"/>
</dbReference>
<evidence type="ECO:0000313" key="4">
    <source>
        <dbReference type="EMBL" id="CAF1236357.1"/>
    </source>
</evidence>
<evidence type="ECO:0000313" key="3">
    <source>
        <dbReference type="EMBL" id="CAF0860381.1"/>
    </source>
</evidence>
<dbReference type="Proteomes" id="UP000681722">
    <property type="component" value="Unassembled WGS sequence"/>
</dbReference>
<dbReference type="PANTHER" id="PTHR10845:SF259">
    <property type="entry name" value="RGS DOMAIN-CONTAINING PROTEIN-RELATED"/>
    <property type="match status" value="1"/>
</dbReference>
<evidence type="ECO:0000259" key="2">
    <source>
        <dbReference type="PROSITE" id="PS50132"/>
    </source>
</evidence>
<gene>
    <name evidence="3" type="ORF">GPM918_LOCUS6554</name>
    <name evidence="4" type="ORF">OVA965_LOCUS25610</name>
    <name evidence="5" type="ORF">SRO942_LOCUS6554</name>
    <name evidence="6" type="ORF">TMI583_LOCUS26342</name>
</gene>
<feature type="region of interest" description="Disordered" evidence="1">
    <location>
        <begin position="22"/>
        <end position="43"/>
    </location>
</feature>
<feature type="domain" description="RGS" evidence="2">
    <location>
        <begin position="83"/>
        <end position="198"/>
    </location>
</feature>
<dbReference type="Proteomes" id="UP000663829">
    <property type="component" value="Unassembled WGS sequence"/>
</dbReference>
<dbReference type="PRINTS" id="PR01301">
    <property type="entry name" value="RGSPROTEIN"/>
</dbReference>
<evidence type="ECO:0000313" key="6">
    <source>
        <dbReference type="EMBL" id="CAF4043989.1"/>
    </source>
</evidence>
<dbReference type="InterPro" id="IPR044926">
    <property type="entry name" value="RGS_subdomain_2"/>
</dbReference>
<dbReference type="FunFam" id="1.10.167.10:FF:000001">
    <property type="entry name" value="Putative regulator of g-protein signaling 12"/>
    <property type="match status" value="1"/>
</dbReference>
<dbReference type="OrthoDB" id="196547at2759"/>
<dbReference type="Gene3D" id="1.10.167.10">
    <property type="entry name" value="Regulator of G-protein Signalling 4, domain 2"/>
    <property type="match status" value="1"/>
</dbReference>
<dbReference type="SUPFAM" id="SSF48097">
    <property type="entry name" value="Regulator of G-protein signaling, RGS"/>
    <property type="match status" value="1"/>
</dbReference>
<comment type="caution">
    <text evidence="3">The sequence shown here is derived from an EMBL/GenBank/DDBJ whole genome shotgun (WGS) entry which is preliminary data.</text>
</comment>
<dbReference type="InterPro" id="IPR016137">
    <property type="entry name" value="RGS"/>
</dbReference>
<organism evidence="3 7">
    <name type="scientific">Didymodactylos carnosus</name>
    <dbReference type="NCBI Taxonomy" id="1234261"/>
    <lineage>
        <taxon>Eukaryota</taxon>
        <taxon>Metazoa</taxon>
        <taxon>Spiralia</taxon>
        <taxon>Gnathifera</taxon>
        <taxon>Rotifera</taxon>
        <taxon>Eurotatoria</taxon>
        <taxon>Bdelloidea</taxon>
        <taxon>Philodinida</taxon>
        <taxon>Philodinidae</taxon>
        <taxon>Didymodactylos</taxon>
    </lineage>
</organism>
<dbReference type="AlphaFoldDB" id="A0A813WTY1"/>
<dbReference type="Pfam" id="PF00615">
    <property type="entry name" value="RGS"/>
    <property type="match status" value="1"/>
</dbReference>
<reference evidence="3" key="1">
    <citation type="submission" date="2021-02" db="EMBL/GenBank/DDBJ databases">
        <authorList>
            <person name="Nowell W R."/>
        </authorList>
    </citation>
    <scope>NUCLEOTIDE SEQUENCE</scope>
</reference>
<evidence type="ECO:0000313" key="5">
    <source>
        <dbReference type="EMBL" id="CAF3648040.1"/>
    </source>
</evidence>
<evidence type="ECO:0000313" key="7">
    <source>
        <dbReference type="Proteomes" id="UP000663829"/>
    </source>
</evidence>
<name>A0A813WTY1_9BILA</name>
<dbReference type="PROSITE" id="PS50132">
    <property type="entry name" value="RGS"/>
    <property type="match status" value="1"/>
</dbReference>
<dbReference type="PANTHER" id="PTHR10845">
    <property type="entry name" value="REGULATOR OF G PROTEIN SIGNALING"/>
    <property type="match status" value="1"/>
</dbReference>
<sequence length="218" mass="25315">MRNKLPQQFALCLQAPSSCVSEDENDLNNKNDNNNKKKSNATSLAKDFKSRAANLIRRRTTDSTLTEKSFVPPGEDVLCWEESFEHLLRHRSGQTLFRAFLRTEFSEENLEFWLACNEFKSCKEQKRIVKAKKIYIDFIAVGAPKQVNLDIETRVSTIACLDNPTVDVFDHAQRRIQGLMEKDSYQRFLKSELYINLLRRTSYPIHRRTSMEPTSSKS</sequence>
<dbReference type="InterPro" id="IPR036305">
    <property type="entry name" value="RGS_sf"/>
</dbReference>
<protein>
    <recommendedName>
        <fullName evidence="2">RGS domain-containing protein</fullName>
    </recommendedName>
</protein>
<dbReference type="Proteomes" id="UP000677228">
    <property type="component" value="Unassembled WGS sequence"/>
</dbReference>
<dbReference type="EMBL" id="CAJNOK010015990">
    <property type="protein sequence ID" value="CAF1236357.1"/>
    <property type="molecule type" value="Genomic_DNA"/>
</dbReference>